<dbReference type="OrthoDB" id="3781658at2"/>
<feature type="region of interest" description="Disordered" evidence="1">
    <location>
        <begin position="108"/>
        <end position="137"/>
    </location>
</feature>
<evidence type="ECO:0000313" key="2">
    <source>
        <dbReference type="EMBL" id="SEE94612.1"/>
    </source>
</evidence>
<dbReference type="RefSeq" id="WP_069114088.1">
    <property type="nucleotide sequence ID" value="NZ_FNUC01000003.1"/>
</dbReference>
<accession>A0A1H5MZ35</accession>
<sequence>MPTFDDAVADALEAAEAVRALAHASRNVESPEAAYRVLGAVSGMLWSLQQSLDQLASWHIRNANCAFTTEMPAPAGKEMAHQAANGLRFAALSVARAGAHVDKAWNRNGRITWTPDPNRRASAAPTSAPAAADGVDR</sequence>
<evidence type="ECO:0000313" key="3">
    <source>
        <dbReference type="Proteomes" id="UP000181980"/>
    </source>
</evidence>
<dbReference type="EMBL" id="FNUC01000003">
    <property type="protein sequence ID" value="SEE94612.1"/>
    <property type="molecule type" value="Genomic_DNA"/>
</dbReference>
<feature type="compositionally biased region" description="Low complexity" evidence="1">
    <location>
        <begin position="121"/>
        <end position="137"/>
    </location>
</feature>
<proteinExistence type="predicted"/>
<dbReference type="Proteomes" id="UP000181980">
    <property type="component" value="Unassembled WGS sequence"/>
</dbReference>
<protein>
    <submittedName>
        <fullName evidence="2">Uncharacterized protein</fullName>
    </submittedName>
</protein>
<gene>
    <name evidence="2" type="ORF">SAMN04488561_3564</name>
</gene>
<reference evidence="3" key="1">
    <citation type="submission" date="2016-10" db="EMBL/GenBank/DDBJ databases">
        <authorList>
            <person name="Varghese N."/>
            <person name="Submissions S."/>
        </authorList>
    </citation>
    <scope>NUCLEOTIDE SEQUENCE [LARGE SCALE GENOMIC DNA]</scope>
    <source>
        <strain evidence="3">DSM 45237</strain>
    </source>
</reference>
<dbReference type="STRING" id="561176.SAMN04488561_3564"/>
<name>A0A1H5MZ35_9ACTN</name>
<keyword evidence="3" id="KW-1185">Reference proteome</keyword>
<evidence type="ECO:0000256" key="1">
    <source>
        <dbReference type="SAM" id="MobiDB-lite"/>
    </source>
</evidence>
<dbReference type="AlphaFoldDB" id="A0A1H5MZ35"/>
<organism evidence="2 3">
    <name type="scientific">Jiangella alba</name>
    <dbReference type="NCBI Taxonomy" id="561176"/>
    <lineage>
        <taxon>Bacteria</taxon>
        <taxon>Bacillati</taxon>
        <taxon>Actinomycetota</taxon>
        <taxon>Actinomycetes</taxon>
        <taxon>Jiangellales</taxon>
        <taxon>Jiangellaceae</taxon>
        <taxon>Jiangella</taxon>
    </lineage>
</organism>